<sequence length="90" mass="10429">MRGNRRSHAMRRLMRRLPGNTTTTHFVRRRPKYAHCPITGQVLHGVPRLRPAQVRKLTKTERRPSRPYGGKISHTALANAIRAKVLEDRN</sequence>
<proteinExistence type="inferred from homology"/>
<comment type="similarity">
    <text evidence="1 4">Belongs to the eukaryotic ribosomal protein eL34 family.</text>
</comment>
<evidence type="ECO:0000256" key="4">
    <source>
        <dbReference type="HAMAP-Rule" id="MF_00349"/>
    </source>
</evidence>
<dbReference type="Gene3D" id="6.20.340.10">
    <property type="match status" value="1"/>
</dbReference>
<dbReference type="InterPro" id="IPR008195">
    <property type="entry name" value="Ribosomal_eL34"/>
</dbReference>
<protein>
    <recommendedName>
        <fullName evidence="4">Large ribosomal subunit protein eL34</fullName>
    </recommendedName>
</protein>
<dbReference type="Proteomes" id="UP001208689">
    <property type="component" value="Chromosome"/>
</dbReference>
<evidence type="ECO:0000256" key="3">
    <source>
        <dbReference type="ARBA" id="ARBA00023274"/>
    </source>
</evidence>
<organism evidence="5 6">
    <name type="scientific">Candidatus Lokiarchaeum ossiferum</name>
    <dbReference type="NCBI Taxonomy" id="2951803"/>
    <lineage>
        <taxon>Archaea</taxon>
        <taxon>Promethearchaeati</taxon>
        <taxon>Promethearchaeota</taxon>
        <taxon>Promethearchaeia</taxon>
        <taxon>Promethearchaeales</taxon>
        <taxon>Promethearchaeaceae</taxon>
        <taxon>Candidatus Lokiarchaeum</taxon>
    </lineage>
</organism>
<dbReference type="EMBL" id="CP104013">
    <property type="protein sequence ID" value="UYP45565.1"/>
    <property type="molecule type" value="Genomic_DNA"/>
</dbReference>
<keyword evidence="3 4" id="KW-0687">Ribonucleoprotein</keyword>
<dbReference type="NCBIfam" id="NF003143">
    <property type="entry name" value="PRK04059.1"/>
    <property type="match status" value="1"/>
</dbReference>
<keyword evidence="6" id="KW-1185">Reference proteome</keyword>
<evidence type="ECO:0000313" key="6">
    <source>
        <dbReference type="Proteomes" id="UP001208689"/>
    </source>
</evidence>
<dbReference type="InterPro" id="IPR038562">
    <property type="entry name" value="Ribosomal_eL34_C_sf"/>
</dbReference>
<dbReference type="HAMAP" id="MF_00349">
    <property type="entry name" value="Ribosomal_eL34"/>
    <property type="match status" value="1"/>
</dbReference>
<gene>
    <name evidence="4" type="primary">rpl34e</name>
    <name evidence="5" type="ORF">NEF87_001850</name>
</gene>
<name>A0ABY6HPX8_9ARCH</name>
<accession>A0ABY6HPX8</accession>
<dbReference type="InterPro" id="IPR047868">
    <property type="entry name" value="Ribosomal_L34e_arc-type"/>
</dbReference>
<keyword evidence="2 4" id="KW-0689">Ribosomal protein</keyword>
<dbReference type="PANTHER" id="PTHR10759">
    <property type="entry name" value="60S RIBOSOMAL PROTEIN L34"/>
    <property type="match status" value="1"/>
</dbReference>
<reference evidence="5" key="1">
    <citation type="submission" date="2022-09" db="EMBL/GenBank/DDBJ databases">
        <title>Actin cytoskeleton and complex cell architecture in an #Asgard archaeon.</title>
        <authorList>
            <person name="Ponce Toledo R.I."/>
            <person name="Schleper C."/>
            <person name="Rodrigues Oliveira T."/>
            <person name="Wollweber F."/>
            <person name="Xu J."/>
            <person name="Rittmann S."/>
            <person name="Klingl A."/>
            <person name="Pilhofer M."/>
        </authorList>
    </citation>
    <scope>NUCLEOTIDE SEQUENCE</scope>
    <source>
        <strain evidence="5">B-35</strain>
    </source>
</reference>
<dbReference type="PRINTS" id="PR01250">
    <property type="entry name" value="RIBOSOMALL34"/>
</dbReference>
<dbReference type="Pfam" id="PF01199">
    <property type="entry name" value="Ribosomal_L34e"/>
    <property type="match status" value="1"/>
</dbReference>
<evidence type="ECO:0000256" key="1">
    <source>
        <dbReference type="ARBA" id="ARBA00009875"/>
    </source>
</evidence>
<evidence type="ECO:0000313" key="5">
    <source>
        <dbReference type="EMBL" id="UYP45565.1"/>
    </source>
</evidence>
<evidence type="ECO:0000256" key="2">
    <source>
        <dbReference type="ARBA" id="ARBA00022980"/>
    </source>
</evidence>